<dbReference type="HOGENOM" id="CLU_076239_0_0_1"/>
<dbReference type="PROSITE" id="PS50179">
    <property type="entry name" value="VHS"/>
    <property type="match status" value="1"/>
</dbReference>
<dbReference type="CDD" id="cd21383">
    <property type="entry name" value="GAT_GGA_Tom1-like"/>
    <property type="match status" value="1"/>
</dbReference>
<dbReference type="STRING" id="559515.M4C0L4"/>
<dbReference type="EnsemblProtists" id="HpaT801340">
    <property type="protein sequence ID" value="HpaP801340"/>
    <property type="gene ID" value="HpaG801340"/>
</dbReference>
<dbReference type="eggNOG" id="KOG1087">
    <property type="taxonomic scope" value="Eukaryota"/>
</dbReference>
<dbReference type="SUPFAM" id="SSF89009">
    <property type="entry name" value="GAT-like domain"/>
    <property type="match status" value="1"/>
</dbReference>
<evidence type="ECO:0000256" key="3">
    <source>
        <dbReference type="SAM" id="MobiDB-lite"/>
    </source>
</evidence>
<dbReference type="GO" id="GO:0043328">
    <property type="term" value="P:protein transport to vacuole involved in ubiquitin-dependent protein catabolic process via the multivesicular body sorting pathway"/>
    <property type="evidence" value="ECO:0007669"/>
    <property type="project" value="InterPro"/>
</dbReference>
<dbReference type="GO" id="GO:0043130">
    <property type="term" value="F:ubiquitin binding"/>
    <property type="evidence" value="ECO:0007669"/>
    <property type="project" value="InterPro"/>
</dbReference>
<reference evidence="5" key="2">
    <citation type="submission" date="2015-06" db="UniProtKB">
        <authorList>
            <consortium name="EnsemblProtists"/>
        </authorList>
    </citation>
    <scope>IDENTIFICATION</scope>
    <source>
        <strain evidence="5">Emoy2</strain>
    </source>
</reference>
<feature type="domain" description="VHS" evidence="4">
    <location>
        <begin position="12"/>
        <end position="140"/>
    </location>
</feature>
<accession>M4C0L4</accession>
<dbReference type="EMBL" id="CU469390">
    <property type="status" value="NOT_ANNOTATED_CDS"/>
    <property type="molecule type" value="Genomic_DNA"/>
</dbReference>
<dbReference type="EMBL" id="JH598325">
    <property type="status" value="NOT_ANNOTATED_CDS"/>
    <property type="molecule type" value="Genomic_DNA"/>
</dbReference>
<dbReference type="Proteomes" id="UP000011713">
    <property type="component" value="Unassembled WGS sequence"/>
</dbReference>
<dbReference type="Gene3D" id="1.20.58.160">
    <property type="match status" value="1"/>
</dbReference>
<name>M4C0L4_HYAAE</name>
<dbReference type="InterPro" id="IPR008942">
    <property type="entry name" value="ENTH_VHS"/>
</dbReference>
<dbReference type="GO" id="GO:0016020">
    <property type="term" value="C:membrane"/>
    <property type="evidence" value="ECO:0007669"/>
    <property type="project" value="UniProtKB-SubCell"/>
</dbReference>
<dbReference type="Pfam" id="PF00790">
    <property type="entry name" value="VHS"/>
    <property type="match status" value="1"/>
</dbReference>
<dbReference type="PANTHER" id="PTHR45898">
    <property type="entry name" value="TOM1-LIKE PROTEIN"/>
    <property type="match status" value="1"/>
</dbReference>
<feature type="compositionally biased region" description="Low complexity" evidence="3">
    <location>
        <begin position="301"/>
        <end position="318"/>
    </location>
</feature>
<dbReference type="AlphaFoldDB" id="M4C0L4"/>
<dbReference type="GO" id="GO:0035091">
    <property type="term" value="F:phosphatidylinositol binding"/>
    <property type="evidence" value="ECO:0007669"/>
    <property type="project" value="InterPro"/>
</dbReference>
<organism evidence="5 6">
    <name type="scientific">Hyaloperonospora arabidopsidis (strain Emoy2)</name>
    <name type="common">Downy mildew agent</name>
    <name type="synonym">Peronospora arabidopsidis</name>
    <dbReference type="NCBI Taxonomy" id="559515"/>
    <lineage>
        <taxon>Eukaryota</taxon>
        <taxon>Sar</taxon>
        <taxon>Stramenopiles</taxon>
        <taxon>Oomycota</taxon>
        <taxon>Peronosporomycetes</taxon>
        <taxon>Peronosporales</taxon>
        <taxon>Peronosporaceae</taxon>
        <taxon>Hyaloperonospora</taxon>
    </lineage>
</organism>
<dbReference type="VEuPathDB" id="FungiDB:HpaG812519"/>
<evidence type="ECO:0000259" key="4">
    <source>
        <dbReference type="PROSITE" id="PS50179"/>
    </source>
</evidence>
<dbReference type="InParanoid" id="M4C0L4"/>
<dbReference type="InterPro" id="IPR044836">
    <property type="entry name" value="TOL_plant"/>
</dbReference>
<evidence type="ECO:0000256" key="2">
    <source>
        <dbReference type="ARBA" id="ARBA00023136"/>
    </source>
</evidence>
<sequence>MAEQVELLVDRATDETLVEPEWALNMSLCDCVNAHHEVCEDVVHFLKQRLQLRQPKVALLALILTETLVKNGPQVLHTQVGTQWFLQEIVALVDGSLGVDVQTRALLLIRQWAEAFQGQSELTEFQDVYQQLQKQNITFPEVKNDVPIFTPPSSMSSACAVSEGDESAAAGATLGRRTRAQQLEKLQADLVVVQEKMKLLRDLHARGQQEEEMEDALDFLRQCQQRMNTLIEGGVMGKIDEHTLEQCLNVNDGLMKILKECSKPEMKDMMIFDSPPRASQASELLEGVDQLNLDEEDKATASGAAASRPVPAVPSMPATLDGEGMLSTTV</sequence>
<dbReference type="OMA" id="GYLPVFH"/>
<dbReference type="VEuPathDB" id="FungiDB:HpaG801340"/>
<keyword evidence="2" id="KW-0472">Membrane</keyword>
<evidence type="ECO:0000313" key="5">
    <source>
        <dbReference type="EnsemblProtists" id="HpaP812519"/>
    </source>
</evidence>
<dbReference type="Gene3D" id="1.25.40.90">
    <property type="match status" value="1"/>
</dbReference>
<dbReference type="PANTHER" id="PTHR45898:SF4">
    <property type="entry name" value="TARGET OF MYB PROTEIN 1"/>
    <property type="match status" value="1"/>
</dbReference>
<dbReference type="SUPFAM" id="SSF48464">
    <property type="entry name" value="ENTH/VHS domain"/>
    <property type="match status" value="1"/>
</dbReference>
<dbReference type="CDD" id="cd03561">
    <property type="entry name" value="VHS"/>
    <property type="match status" value="1"/>
</dbReference>
<dbReference type="InterPro" id="IPR038425">
    <property type="entry name" value="GAT_sf"/>
</dbReference>
<evidence type="ECO:0000256" key="1">
    <source>
        <dbReference type="ARBA" id="ARBA00004170"/>
    </source>
</evidence>
<protein>
    <recommendedName>
        <fullName evidence="4">VHS domain-containing protein</fullName>
    </recommendedName>
</protein>
<dbReference type="SMART" id="SM00288">
    <property type="entry name" value="VHS"/>
    <property type="match status" value="1"/>
</dbReference>
<feature type="region of interest" description="Disordered" evidence="3">
    <location>
        <begin position="299"/>
        <end position="330"/>
    </location>
</feature>
<comment type="subcellular location">
    <subcellularLocation>
        <location evidence="1">Membrane</location>
        <topology evidence="1">Peripheral membrane protein</topology>
    </subcellularLocation>
</comment>
<dbReference type="EnsemblProtists" id="HpaT812519">
    <property type="protein sequence ID" value="HpaP812519"/>
    <property type="gene ID" value="HpaG812519"/>
</dbReference>
<evidence type="ECO:0000313" key="6">
    <source>
        <dbReference type="Proteomes" id="UP000011713"/>
    </source>
</evidence>
<keyword evidence="6" id="KW-1185">Reference proteome</keyword>
<reference evidence="6" key="1">
    <citation type="journal article" date="2010" name="Science">
        <title>Signatures of adaptation to obligate biotrophy in the Hyaloperonospora arabidopsidis genome.</title>
        <authorList>
            <person name="Baxter L."/>
            <person name="Tripathy S."/>
            <person name="Ishaque N."/>
            <person name="Boot N."/>
            <person name="Cabral A."/>
            <person name="Kemen E."/>
            <person name="Thines M."/>
            <person name="Ah-Fong A."/>
            <person name="Anderson R."/>
            <person name="Badejoko W."/>
            <person name="Bittner-Eddy P."/>
            <person name="Boore J.L."/>
            <person name="Chibucos M.C."/>
            <person name="Coates M."/>
            <person name="Dehal P."/>
            <person name="Delehaunty K."/>
            <person name="Dong S."/>
            <person name="Downton P."/>
            <person name="Dumas B."/>
            <person name="Fabro G."/>
            <person name="Fronick C."/>
            <person name="Fuerstenberg S.I."/>
            <person name="Fulton L."/>
            <person name="Gaulin E."/>
            <person name="Govers F."/>
            <person name="Hughes L."/>
            <person name="Humphray S."/>
            <person name="Jiang R.H."/>
            <person name="Judelson H."/>
            <person name="Kamoun S."/>
            <person name="Kyung K."/>
            <person name="Meijer H."/>
            <person name="Minx P."/>
            <person name="Morris P."/>
            <person name="Nelson J."/>
            <person name="Phuntumart V."/>
            <person name="Qutob D."/>
            <person name="Rehmany A."/>
            <person name="Rougon-Cardoso A."/>
            <person name="Ryden P."/>
            <person name="Torto-Alalibo T."/>
            <person name="Studholme D."/>
            <person name="Wang Y."/>
            <person name="Win J."/>
            <person name="Wood J."/>
            <person name="Clifton S.W."/>
            <person name="Rogers J."/>
            <person name="Van den Ackerveken G."/>
            <person name="Jones J.D."/>
            <person name="McDowell J.M."/>
            <person name="Beynon J."/>
            <person name="Tyler B.M."/>
        </authorList>
    </citation>
    <scope>NUCLEOTIDE SEQUENCE [LARGE SCALE GENOMIC DNA]</scope>
    <source>
        <strain evidence="6">Emoy2</strain>
    </source>
</reference>
<proteinExistence type="predicted"/>
<dbReference type="InterPro" id="IPR002014">
    <property type="entry name" value="VHS_dom"/>
</dbReference>